<sequence>MPPPPPRRAVQVAPSCLALVLRRLQQRQQEEEEEEEEEDAAPAEPSRCSPDHGEASGAAVFQAFRRANAACYWNAGLARAVARVWLHGWLRGGVLLLQGPAAPLQLLRDAWLRRALRPPKGFLIRAVGEKRTTYSKGKKAHSSSPSLLPSILLLGDVFPVHMNPILQSQFVPLAEVLCCAISDMNAAHITVTQETLLDQLGKHYPGIATPTHDTVYSTLGMLIKERKIYHTGEGYFIVTPNTYFISNNSMKSNKKVLLAENCPLEPSVTYLVSMEDATELIQDNLPVVSHCRSCHCFSDQIGMNEQRPQRLVSHDPNGKSQKDSCQSRLSVHIPATDMLVGNHSCETARSVHSMKEKEKVKKFGLSLFWRNTKKHKPKKVHSSFSAQFPPEEWPVRDEDNLDNIPRDVEHEIIKRINPVLTVDNLSKHTMLMQKIEEQKKYINKGTSTEVLMIKHKHFSKGCSQRKENKGVKHRRKVQSNKEKQMGKSHRKFKTEKLIPAQGKLENLVENPLACATSDAIAFNKQLCKDATDITSHFIYKKEIDNPFQDIPYRKNKLTRGHKSQKNSDAKSRAPRSERNFPRSQSLDSSRSMDFEAKQSLPVKCDAGDDKKQQVDYPQYWVLETDGKYRYLRESAACKHYLHRGTNPKSMVEIQVVSDAHAVLTDEGAEKSFPQNSSETHQWDQDSIYELLSQNSDQLKNVYLLSDTNAAHQFKQSENTVSQGQSNDLRNKLNSENTQYQKEDDVDACSFLYLDADNQEQHMEMSKLKSSQLPFSSSDTGEWSNIKQEFRTEVLGHGSSNSYFQGHRTDMEKVDICSPEENKLLDVTKSQDSLKEYPKINLGGKSCVCHPIPQYAYKNIEGNEDLYNNRQISNTAETNVFDFCDVRQTETRIWQNSVNEAGGKLASLALSPKDWEIKTDLMEKQQAFDDTNDVPVLDQKVQQEQNHLEGTGGHSITGDSGIDSPRTQSMASANSAIMDGLKKRRSFLMNLEGIEKTLQSGKNLTRNSLLQLTPVMNV</sequence>
<dbReference type="GO" id="GO:0005634">
    <property type="term" value="C:nucleus"/>
    <property type="evidence" value="ECO:0007669"/>
    <property type="project" value="TreeGrafter"/>
</dbReference>
<feature type="region of interest" description="Disordered" evidence="1">
    <location>
        <begin position="459"/>
        <end position="491"/>
    </location>
</feature>
<dbReference type="AlphaFoldDB" id="A0A8D2J478"/>
<dbReference type="PANTHER" id="PTHR22437:SF1">
    <property type="entry name" value="STORKHEAD-BOX PROTEIN 1"/>
    <property type="match status" value="1"/>
</dbReference>
<evidence type="ECO:0000313" key="3">
    <source>
        <dbReference type="Ensembl" id="ENSVKKP00000003447.1"/>
    </source>
</evidence>
<dbReference type="InterPro" id="IPR019391">
    <property type="entry name" value="Storkhead-box_WHD"/>
</dbReference>
<reference evidence="3" key="2">
    <citation type="submission" date="2025-09" db="UniProtKB">
        <authorList>
            <consortium name="Ensembl"/>
        </authorList>
    </citation>
    <scope>IDENTIFICATION</scope>
</reference>
<evidence type="ECO:0000256" key="1">
    <source>
        <dbReference type="SAM" id="MobiDB-lite"/>
    </source>
</evidence>
<protein>
    <submittedName>
        <fullName evidence="3">Storkhead box 1</fullName>
    </submittedName>
</protein>
<evidence type="ECO:0000313" key="4">
    <source>
        <dbReference type="Proteomes" id="UP000694545"/>
    </source>
</evidence>
<feature type="compositionally biased region" description="Basic and acidic residues" evidence="1">
    <location>
        <begin position="565"/>
        <end position="580"/>
    </location>
</feature>
<dbReference type="PANTHER" id="PTHR22437">
    <property type="entry name" value="WINGED HELIX DOMAIN-CONTAINING PROTEIN"/>
    <property type="match status" value="1"/>
</dbReference>
<feature type="domain" description="Winged helix Storkhead-box1" evidence="2">
    <location>
        <begin position="162"/>
        <end position="240"/>
    </location>
</feature>
<evidence type="ECO:0000259" key="2">
    <source>
        <dbReference type="Pfam" id="PF10264"/>
    </source>
</evidence>
<feature type="compositionally biased region" description="Acidic residues" evidence="1">
    <location>
        <begin position="30"/>
        <end position="41"/>
    </location>
</feature>
<feature type="compositionally biased region" description="Basic residues" evidence="1">
    <location>
        <begin position="553"/>
        <end position="564"/>
    </location>
</feature>
<dbReference type="Ensembl" id="ENSVKKT00000003543.1">
    <property type="protein sequence ID" value="ENSVKKP00000003447.1"/>
    <property type="gene ID" value="ENSVKKG00000002668.1"/>
</dbReference>
<feature type="region of interest" description="Disordered" evidence="1">
    <location>
        <begin position="550"/>
        <end position="592"/>
    </location>
</feature>
<dbReference type="GO" id="GO:0006357">
    <property type="term" value="P:regulation of transcription by RNA polymerase II"/>
    <property type="evidence" value="ECO:0007669"/>
    <property type="project" value="InterPro"/>
</dbReference>
<reference evidence="3" key="1">
    <citation type="submission" date="2025-08" db="UniProtKB">
        <authorList>
            <consortium name="Ensembl"/>
        </authorList>
    </citation>
    <scope>IDENTIFICATION</scope>
</reference>
<organism evidence="3 4">
    <name type="scientific">Varanus komodoensis</name>
    <name type="common">Komodo dragon</name>
    <dbReference type="NCBI Taxonomy" id="61221"/>
    <lineage>
        <taxon>Eukaryota</taxon>
        <taxon>Metazoa</taxon>
        <taxon>Chordata</taxon>
        <taxon>Craniata</taxon>
        <taxon>Vertebrata</taxon>
        <taxon>Euteleostomi</taxon>
        <taxon>Lepidosauria</taxon>
        <taxon>Squamata</taxon>
        <taxon>Bifurcata</taxon>
        <taxon>Unidentata</taxon>
        <taxon>Episquamata</taxon>
        <taxon>Toxicofera</taxon>
        <taxon>Anguimorpha</taxon>
        <taxon>Paleoanguimorpha</taxon>
        <taxon>Varanoidea</taxon>
        <taxon>Varanidae</taxon>
        <taxon>Varanus</taxon>
    </lineage>
</organism>
<dbReference type="InterPro" id="IPR040126">
    <property type="entry name" value="STOX1/2"/>
</dbReference>
<dbReference type="GO" id="GO:0000977">
    <property type="term" value="F:RNA polymerase II transcription regulatory region sequence-specific DNA binding"/>
    <property type="evidence" value="ECO:0007669"/>
    <property type="project" value="TreeGrafter"/>
</dbReference>
<dbReference type="Proteomes" id="UP000694545">
    <property type="component" value="Unplaced"/>
</dbReference>
<dbReference type="GO" id="GO:0005737">
    <property type="term" value="C:cytoplasm"/>
    <property type="evidence" value="ECO:0007669"/>
    <property type="project" value="TreeGrafter"/>
</dbReference>
<accession>A0A8D2J478</accession>
<dbReference type="OMA" id="TMKHKHL"/>
<feature type="region of interest" description="Disordered" evidence="1">
    <location>
        <begin position="25"/>
        <end position="54"/>
    </location>
</feature>
<keyword evidence="4" id="KW-1185">Reference proteome</keyword>
<proteinExistence type="predicted"/>
<feature type="region of interest" description="Disordered" evidence="1">
    <location>
        <begin position="943"/>
        <end position="966"/>
    </location>
</feature>
<dbReference type="Pfam" id="PF10264">
    <property type="entry name" value="WHD_Storkhead"/>
    <property type="match status" value="1"/>
</dbReference>
<name>A0A8D2J478_VARKO</name>